<dbReference type="SUPFAM" id="SSF56954">
    <property type="entry name" value="Outer membrane efflux proteins (OEP)"/>
    <property type="match status" value="1"/>
</dbReference>
<evidence type="ECO:0000313" key="4">
    <source>
        <dbReference type="Proteomes" id="UP000255291"/>
    </source>
</evidence>
<comment type="similarity">
    <text evidence="2">Belongs to the outer membrane factor (OMF) (TC 1.B.17) family.</text>
</comment>
<organism evidence="3 4">
    <name type="scientific">Enterobacter roggenkampii</name>
    <dbReference type="NCBI Taxonomy" id="1812935"/>
    <lineage>
        <taxon>Bacteria</taxon>
        <taxon>Pseudomonadati</taxon>
        <taxon>Pseudomonadota</taxon>
        <taxon>Gammaproteobacteria</taxon>
        <taxon>Enterobacterales</taxon>
        <taxon>Enterobacteriaceae</taxon>
        <taxon>Enterobacter</taxon>
        <taxon>Enterobacter cloacae complex</taxon>
    </lineage>
</organism>
<evidence type="ECO:0000313" key="3">
    <source>
        <dbReference type="EMBL" id="RDT45407.1"/>
    </source>
</evidence>
<dbReference type="AlphaFoldDB" id="A0ABD7GNV4"/>
<proteinExistence type="inferred from homology"/>
<dbReference type="Proteomes" id="UP000255291">
    <property type="component" value="Unassembled WGS sequence"/>
</dbReference>
<evidence type="ECO:0000256" key="2">
    <source>
        <dbReference type="ARBA" id="ARBA00007613"/>
    </source>
</evidence>
<comment type="caution">
    <text evidence="3">The sequence shown here is derived from an EMBL/GenBank/DDBJ whole genome shotgun (WGS) entry which is preliminary data.</text>
</comment>
<accession>A0ABD7GNV4</accession>
<dbReference type="EMBL" id="QRBW01000653">
    <property type="protein sequence ID" value="RDT45407.1"/>
    <property type="molecule type" value="Genomic_DNA"/>
</dbReference>
<dbReference type="GO" id="GO:0009279">
    <property type="term" value="C:cell outer membrane"/>
    <property type="evidence" value="ECO:0007669"/>
    <property type="project" value="UniProtKB-SubCell"/>
</dbReference>
<sequence length="52" mass="5778">FEMGKFNFLDVLDAQRTLVGVRAQYVRALDAAAQARVSMERLLGEDIGHLGQ</sequence>
<evidence type="ECO:0000256" key="1">
    <source>
        <dbReference type="ARBA" id="ARBA00004442"/>
    </source>
</evidence>
<name>A0ABD7GNV4_9ENTR</name>
<dbReference type="InterPro" id="IPR003423">
    <property type="entry name" value="OMP_efflux"/>
</dbReference>
<gene>
    <name evidence="3" type="ORF">DXF87_27285</name>
</gene>
<comment type="subcellular location">
    <subcellularLocation>
        <location evidence="1">Cell outer membrane</location>
    </subcellularLocation>
</comment>
<feature type="non-terminal residue" evidence="3">
    <location>
        <position position="1"/>
    </location>
</feature>
<reference evidence="3 4" key="1">
    <citation type="submission" date="2018-07" db="EMBL/GenBank/DDBJ databases">
        <title>The use of a cohorting ward and systematic surveillance cultures for the control of a Klebsiella pneumoniae carbapenemase (KPC)-producing Enterobacteriaceae outbreak.</title>
        <authorList>
            <person name="Doi Y."/>
        </authorList>
    </citation>
    <scope>NUCLEOTIDE SEQUENCE [LARGE SCALE GENOMIC DNA]</scope>
    <source>
        <strain evidence="3 4">1-RC-17-04017</strain>
    </source>
</reference>
<protein>
    <submittedName>
        <fullName evidence="3">TolC family protein</fullName>
    </submittedName>
</protein>
<dbReference type="Pfam" id="PF02321">
    <property type="entry name" value="OEP"/>
    <property type="match status" value="1"/>
</dbReference>
<dbReference type="Gene3D" id="1.20.1600.10">
    <property type="entry name" value="Outer membrane efflux proteins (OEP)"/>
    <property type="match status" value="1"/>
</dbReference>